<sequence length="418" mass="47433">MATPPAFIDAFRALHTSTARAAAIAALADELSPYEWRQLQALVGAKSFHLDIVGTLPAELVFHIFSYLDISTPVRLQTVSRRWCDLLRSSELLKPALRAWYDNTVALEDASYADCLQRAQSIQRFRTGRCVQVAASKPTLEPSKRIALSEDFLVDVPHPFRQVRITNLRTGEDRRVGTEGRDMIEKFIASSELIACWNQAQTCYIFDYSATQRAKLRLPPSMNTFRACRGQTFICGGILNQHIELYLWDAQSQKGKTVRLNQPPFDSAITSPQCLDVQILPNPRSKTFTLFCTKTCEARWCGHHVSNMSIDYYAITFDGQLVQQNTFMIPLPAETTEFAGASITSIHPVDRNGGHRISVFCRYNHNGFTHMLHFDETLQTFSLPKQPTDSAEDVRTAWWKDSFYQIFWAGLQENFTVS</sequence>
<name>A0A9P4UBZ4_9PLEO</name>
<dbReference type="InterPro" id="IPR001810">
    <property type="entry name" value="F-box_dom"/>
</dbReference>
<dbReference type="PROSITE" id="PS50181">
    <property type="entry name" value="FBOX"/>
    <property type="match status" value="1"/>
</dbReference>
<reference evidence="2" key="1">
    <citation type="journal article" date="2020" name="Stud. Mycol.">
        <title>101 Dothideomycetes genomes: a test case for predicting lifestyles and emergence of pathogens.</title>
        <authorList>
            <person name="Haridas S."/>
            <person name="Albert R."/>
            <person name="Binder M."/>
            <person name="Bloem J."/>
            <person name="Labutti K."/>
            <person name="Salamov A."/>
            <person name="Andreopoulos B."/>
            <person name="Baker S."/>
            <person name="Barry K."/>
            <person name="Bills G."/>
            <person name="Bluhm B."/>
            <person name="Cannon C."/>
            <person name="Castanera R."/>
            <person name="Culley D."/>
            <person name="Daum C."/>
            <person name="Ezra D."/>
            <person name="Gonzalez J."/>
            <person name="Henrissat B."/>
            <person name="Kuo A."/>
            <person name="Liang C."/>
            <person name="Lipzen A."/>
            <person name="Lutzoni F."/>
            <person name="Magnuson J."/>
            <person name="Mondo S."/>
            <person name="Nolan M."/>
            <person name="Ohm R."/>
            <person name="Pangilinan J."/>
            <person name="Park H.-J."/>
            <person name="Ramirez L."/>
            <person name="Alfaro M."/>
            <person name="Sun H."/>
            <person name="Tritt A."/>
            <person name="Yoshinaga Y."/>
            <person name="Zwiers L.-H."/>
            <person name="Turgeon B."/>
            <person name="Goodwin S."/>
            <person name="Spatafora J."/>
            <person name="Crous P."/>
            <person name="Grigoriev I."/>
        </authorList>
    </citation>
    <scope>NUCLEOTIDE SEQUENCE</scope>
    <source>
        <strain evidence="2">CBS 690.94</strain>
    </source>
</reference>
<comment type="caution">
    <text evidence="2">The sequence shown here is derived from an EMBL/GenBank/DDBJ whole genome shotgun (WGS) entry which is preliminary data.</text>
</comment>
<accession>A0A9P4UBZ4</accession>
<evidence type="ECO:0000259" key="1">
    <source>
        <dbReference type="PROSITE" id="PS50181"/>
    </source>
</evidence>
<evidence type="ECO:0000313" key="2">
    <source>
        <dbReference type="EMBL" id="KAF2444710.1"/>
    </source>
</evidence>
<dbReference type="Gene3D" id="1.20.1280.50">
    <property type="match status" value="1"/>
</dbReference>
<dbReference type="EMBL" id="MU001500">
    <property type="protein sequence ID" value="KAF2444710.1"/>
    <property type="molecule type" value="Genomic_DNA"/>
</dbReference>
<keyword evidence="3" id="KW-1185">Reference proteome</keyword>
<protein>
    <recommendedName>
        <fullName evidence="1">F-box domain-containing protein</fullName>
    </recommendedName>
</protein>
<dbReference type="SMART" id="SM00256">
    <property type="entry name" value="FBOX"/>
    <property type="match status" value="1"/>
</dbReference>
<dbReference type="OrthoDB" id="5295250at2759"/>
<dbReference type="Proteomes" id="UP000799764">
    <property type="component" value="Unassembled WGS sequence"/>
</dbReference>
<dbReference type="InterPro" id="IPR036047">
    <property type="entry name" value="F-box-like_dom_sf"/>
</dbReference>
<feature type="domain" description="F-box" evidence="1">
    <location>
        <begin position="50"/>
        <end position="96"/>
    </location>
</feature>
<dbReference type="AlphaFoldDB" id="A0A9P4UBZ4"/>
<gene>
    <name evidence="2" type="ORF">P171DRAFT_280963</name>
</gene>
<dbReference type="Pfam" id="PF12937">
    <property type="entry name" value="F-box-like"/>
    <property type="match status" value="1"/>
</dbReference>
<organism evidence="2 3">
    <name type="scientific">Karstenula rhodostoma CBS 690.94</name>
    <dbReference type="NCBI Taxonomy" id="1392251"/>
    <lineage>
        <taxon>Eukaryota</taxon>
        <taxon>Fungi</taxon>
        <taxon>Dikarya</taxon>
        <taxon>Ascomycota</taxon>
        <taxon>Pezizomycotina</taxon>
        <taxon>Dothideomycetes</taxon>
        <taxon>Pleosporomycetidae</taxon>
        <taxon>Pleosporales</taxon>
        <taxon>Massarineae</taxon>
        <taxon>Didymosphaeriaceae</taxon>
        <taxon>Karstenula</taxon>
    </lineage>
</organism>
<dbReference type="SUPFAM" id="SSF81383">
    <property type="entry name" value="F-box domain"/>
    <property type="match status" value="1"/>
</dbReference>
<evidence type="ECO:0000313" key="3">
    <source>
        <dbReference type="Proteomes" id="UP000799764"/>
    </source>
</evidence>
<proteinExistence type="predicted"/>